<organism evidence="8 9">
    <name type="scientific">Siminovitchia acidinfaciens</name>
    <dbReference type="NCBI Taxonomy" id="2321395"/>
    <lineage>
        <taxon>Bacteria</taxon>
        <taxon>Bacillati</taxon>
        <taxon>Bacillota</taxon>
        <taxon>Bacilli</taxon>
        <taxon>Bacillales</taxon>
        <taxon>Bacillaceae</taxon>
        <taxon>Siminovitchia</taxon>
    </lineage>
</organism>
<dbReference type="Pfam" id="PF06271">
    <property type="entry name" value="RDD"/>
    <property type="match status" value="1"/>
</dbReference>
<evidence type="ECO:0000256" key="3">
    <source>
        <dbReference type="ARBA" id="ARBA00022692"/>
    </source>
</evidence>
<evidence type="ECO:0000256" key="6">
    <source>
        <dbReference type="SAM" id="Phobius"/>
    </source>
</evidence>
<feature type="domain" description="RDD" evidence="7">
    <location>
        <begin position="6"/>
        <end position="126"/>
    </location>
</feature>
<proteinExistence type="predicted"/>
<comment type="caution">
    <text evidence="8">The sequence shown here is derived from an EMBL/GenBank/DDBJ whole genome shotgun (WGS) entry which is preliminary data.</text>
</comment>
<name>A0A429Y253_9BACI</name>
<evidence type="ECO:0000256" key="2">
    <source>
        <dbReference type="ARBA" id="ARBA00022475"/>
    </source>
</evidence>
<dbReference type="RefSeq" id="WP_126049639.1">
    <property type="nucleotide sequence ID" value="NZ_QYTV02000003.1"/>
</dbReference>
<dbReference type="PANTHER" id="PTHR36115">
    <property type="entry name" value="PROLINE-RICH ANTIGEN HOMOLOG-RELATED"/>
    <property type="match status" value="1"/>
</dbReference>
<dbReference type="GO" id="GO:0005886">
    <property type="term" value="C:plasma membrane"/>
    <property type="evidence" value="ECO:0007669"/>
    <property type="project" value="UniProtKB-SubCell"/>
</dbReference>
<dbReference type="OrthoDB" id="1787043at2"/>
<keyword evidence="9" id="KW-1185">Reference proteome</keyword>
<evidence type="ECO:0000313" key="9">
    <source>
        <dbReference type="Proteomes" id="UP000287156"/>
    </source>
</evidence>
<feature type="transmembrane region" description="Helical" evidence="6">
    <location>
        <begin position="12"/>
        <end position="33"/>
    </location>
</feature>
<dbReference type="Proteomes" id="UP000287156">
    <property type="component" value="Unassembled WGS sequence"/>
</dbReference>
<feature type="transmembrane region" description="Helical" evidence="6">
    <location>
        <begin position="45"/>
        <end position="64"/>
    </location>
</feature>
<keyword evidence="5 6" id="KW-0472">Membrane</keyword>
<dbReference type="PANTHER" id="PTHR36115:SF9">
    <property type="entry name" value="LMO1584 PROTEIN"/>
    <property type="match status" value="1"/>
</dbReference>
<comment type="subcellular location">
    <subcellularLocation>
        <location evidence="1">Cell membrane</location>
        <topology evidence="1">Multi-pass membrane protein</topology>
    </subcellularLocation>
</comment>
<reference evidence="8" key="1">
    <citation type="submission" date="2018-12" db="EMBL/GenBank/DDBJ databases">
        <authorList>
            <person name="Sun L."/>
            <person name="Chen Z."/>
        </authorList>
    </citation>
    <scope>NUCLEOTIDE SEQUENCE [LARGE SCALE GENOMIC DNA]</scope>
    <source>
        <strain evidence="8">3-2-2</strain>
    </source>
</reference>
<evidence type="ECO:0000256" key="4">
    <source>
        <dbReference type="ARBA" id="ARBA00022989"/>
    </source>
</evidence>
<gene>
    <name evidence="8" type="ORF">D4T97_008535</name>
</gene>
<evidence type="ECO:0000313" key="8">
    <source>
        <dbReference type="EMBL" id="RST75288.1"/>
    </source>
</evidence>
<evidence type="ECO:0000256" key="1">
    <source>
        <dbReference type="ARBA" id="ARBA00004651"/>
    </source>
</evidence>
<keyword evidence="3 6" id="KW-0812">Transmembrane</keyword>
<dbReference type="InterPro" id="IPR010432">
    <property type="entry name" value="RDD"/>
</dbReference>
<sequence length="140" mass="15274">MIQNPGGFWRRLLGILLDAIVIGIPLGIIAYILTGETEGNAFTNLLSFLYYLILPVAWMGYTVGKRIVGVRIVKVNGEKVGIGTMFLRTFVAGIVYAVTIGIALIVSAFMVGLREDKRAIHDLIAGTYVTTDKPEQSLET</sequence>
<dbReference type="EMBL" id="QYTV02000003">
    <property type="protein sequence ID" value="RST75288.1"/>
    <property type="molecule type" value="Genomic_DNA"/>
</dbReference>
<feature type="transmembrane region" description="Helical" evidence="6">
    <location>
        <begin position="85"/>
        <end position="111"/>
    </location>
</feature>
<accession>A0A429Y253</accession>
<keyword evidence="2" id="KW-1003">Cell membrane</keyword>
<keyword evidence="4 6" id="KW-1133">Transmembrane helix</keyword>
<protein>
    <submittedName>
        <fullName evidence="8">RDD family protein</fullName>
    </submittedName>
</protein>
<dbReference type="AlphaFoldDB" id="A0A429Y253"/>
<evidence type="ECO:0000259" key="7">
    <source>
        <dbReference type="Pfam" id="PF06271"/>
    </source>
</evidence>
<dbReference type="InterPro" id="IPR051791">
    <property type="entry name" value="Pra-immunoreactive"/>
</dbReference>
<evidence type="ECO:0000256" key="5">
    <source>
        <dbReference type="ARBA" id="ARBA00023136"/>
    </source>
</evidence>